<evidence type="ECO:0000313" key="3">
    <source>
        <dbReference type="EMBL" id="ACB51422.1"/>
    </source>
</evidence>
<accession>B1X1J3</accession>
<dbReference type="AlphaFoldDB" id="B1X1J3"/>
<dbReference type="RefSeq" id="WP_009545871.1">
    <property type="nucleotide sequence ID" value="NC_010546.1"/>
</dbReference>
<organism evidence="3 4">
    <name type="scientific">Crocosphaera subtropica (strain ATCC 51142 / BH68)</name>
    <name type="common">Cyanothece sp. (strain ATCC 51142)</name>
    <dbReference type="NCBI Taxonomy" id="43989"/>
    <lineage>
        <taxon>Bacteria</taxon>
        <taxon>Bacillati</taxon>
        <taxon>Cyanobacteriota</taxon>
        <taxon>Cyanophyceae</taxon>
        <taxon>Oscillatoriophycideae</taxon>
        <taxon>Chroococcales</taxon>
        <taxon>Aphanothecaceae</taxon>
        <taxon>Crocosphaera</taxon>
        <taxon>Crocosphaera subtropica</taxon>
    </lineage>
</organism>
<dbReference type="EMBL" id="CP000806">
    <property type="protein sequence ID" value="ACB51422.1"/>
    <property type="molecule type" value="Genomic_DNA"/>
</dbReference>
<dbReference type="STRING" id="43989.cce_2072"/>
<sequence length="123" mass="13100">MKLTYLSAGLLSVTSLFCLTLVNPELASAQCVQSHTGVQVHMGQTPAEQTHNTRFENQGDCTGNASSTTSTQVQVGGDNVRQHQESRHQTRGSSRNPSGVSGPTVSVDTVAPVDVQTPENFPY</sequence>
<evidence type="ECO:0000313" key="4">
    <source>
        <dbReference type="Proteomes" id="UP000001203"/>
    </source>
</evidence>
<keyword evidence="2" id="KW-0732">Signal</keyword>
<protein>
    <submittedName>
        <fullName evidence="3">Uncharacterized protein</fullName>
    </submittedName>
</protein>
<evidence type="ECO:0000256" key="2">
    <source>
        <dbReference type="SAM" id="SignalP"/>
    </source>
</evidence>
<feature type="region of interest" description="Disordered" evidence="1">
    <location>
        <begin position="49"/>
        <end position="123"/>
    </location>
</feature>
<feature type="chain" id="PRO_5002770606" evidence="2">
    <location>
        <begin position="30"/>
        <end position="123"/>
    </location>
</feature>
<dbReference type="OrthoDB" id="516146at2"/>
<proteinExistence type="predicted"/>
<feature type="compositionally biased region" description="Polar residues" evidence="1">
    <location>
        <begin position="49"/>
        <end position="74"/>
    </location>
</feature>
<dbReference type="KEGG" id="cyt:cce_2072"/>
<dbReference type="eggNOG" id="ENOG50335H8">
    <property type="taxonomic scope" value="Bacteria"/>
</dbReference>
<gene>
    <name evidence="3" type="ordered locus">cce_2072</name>
</gene>
<evidence type="ECO:0000256" key="1">
    <source>
        <dbReference type="SAM" id="MobiDB-lite"/>
    </source>
</evidence>
<feature type="signal peptide" evidence="2">
    <location>
        <begin position="1"/>
        <end position="29"/>
    </location>
</feature>
<name>B1X1J3_CROS5</name>
<feature type="compositionally biased region" description="Polar residues" evidence="1">
    <location>
        <begin position="91"/>
        <end position="107"/>
    </location>
</feature>
<dbReference type="HOGENOM" id="CLU_151355_0_0_3"/>
<dbReference type="Proteomes" id="UP000001203">
    <property type="component" value="Chromosome circular"/>
</dbReference>
<reference evidence="3 4" key="1">
    <citation type="journal article" date="2008" name="Proc. Natl. Acad. Sci. U.S.A.">
        <title>The genome of Cyanothece 51142, a unicellular diazotrophic cyanobacterium important in the marine nitrogen cycle.</title>
        <authorList>
            <person name="Welsh E.A."/>
            <person name="Liberton M."/>
            <person name="Stoeckel J."/>
            <person name="Loh T."/>
            <person name="Elvitigala T."/>
            <person name="Wang C."/>
            <person name="Wollam A."/>
            <person name="Fulton R.S."/>
            <person name="Clifton S.W."/>
            <person name="Jacobs J.M."/>
            <person name="Aurora R."/>
            <person name="Ghosh B.K."/>
            <person name="Sherman L.A."/>
            <person name="Smith R.D."/>
            <person name="Wilson R.K."/>
            <person name="Pakrasi H.B."/>
        </authorList>
    </citation>
    <scope>NUCLEOTIDE SEQUENCE [LARGE SCALE GENOMIC DNA]</scope>
    <source>
        <strain evidence="4">ATCC 51142 / BH68</strain>
    </source>
</reference>
<keyword evidence="4" id="KW-1185">Reference proteome</keyword>